<evidence type="ECO:0000313" key="7">
    <source>
        <dbReference type="Proteomes" id="UP000219439"/>
    </source>
</evidence>
<dbReference type="GO" id="GO:0005576">
    <property type="term" value="C:extracellular region"/>
    <property type="evidence" value="ECO:0007669"/>
    <property type="project" value="InterPro"/>
</dbReference>
<evidence type="ECO:0000313" key="6">
    <source>
        <dbReference type="EMBL" id="SNZ21253.1"/>
    </source>
</evidence>
<accession>A0A285PJ03</accession>
<dbReference type="Gene3D" id="3.50.4.10">
    <property type="entry name" value="Hepatocyte Growth Factor"/>
    <property type="match status" value="1"/>
</dbReference>
<gene>
    <name evidence="6" type="ORF">SAMN06265368_4370</name>
</gene>
<feature type="chain" id="PRO_5012176672" evidence="4">
    <location>
        <begin position="25"/>
        <end position="1249"/>
    </location>
</feature>
<dbReference type="CDD" id="cd01100">
    <property type="entry name" value="APPLE_Factor_XI_like"/>
    <property type="match status" value="1"/>
</dbReference>
<dbReference type="Pfam" id="PF01471">
    <property type="entry name" value="PG_binding_1"/>
    <property type="match status" value="1"/>
</dbReference>
<organism evidence="6 7">
    <name type="scientific">Cohaesibacter gelatinilyticus</name>
    <dbReference type="NCBI Taxonomy" id="372072"/>
    <lineage>
        <taxon>Bacteria</taxon>
        <taxon>Pseudomonadati</taxon>
        <taxon>Pseudomonadota</taxon>
        <taxon>Alphaproteobacteria</taxon>
        <taxon>Hyphomicrobiales</taxon>
        <taxon>Cohaesibacteraceae</taxon>
    </lineage>
</organism>
<keyword evidence="7" id="KW-1185">Reference proteome</keyword>
<dbReference type="InterPro" id="IPR036365">
    <property type="entry name" value="PGBD-like_sf"/>
</dbReference>
<dbReference type="Pfam" id="PF00024">
    <property type="entry name" value="PAN_1"/>
    <property type="match status" value="1"/>
</dbReference>
<dbReference type="OrthoDB" id="9767116at2"/>
<feature type="region of interest" description="Disordered" evidence="3">
    <location>
        <begin position="44"/>
        <end position="66"/>
    </location>
</feature>
<evidence type="ECO:0000256" key="3">
    <source>
        <dbReference type="SAM" id="MobiDB-lite"/>
    </source>
</evidence>
<dbReference type="InterPro" id="IPR000177">
    <property type="entry name" value="Apple"/>
</dbReference>
<feature type="signal peptide" evidence="4">
    <location>
        <begin position="1"/>
        <end position="24"/>
    </location>
</feature>
<evidence type="ECO:0000259" key="5">
    <source>
        <dbReference type="PROSITE" id="PS50948"/>
    </source>
</evidence>
<dbReference type="SUPFAM" id="SSF47090">
    <property type="entry name" value="PGBD-like"/>
    <property type="match status" value="1"/>
</dbReference>
<dbReference type="InterPro" id="IPR036366">
    <property type="entry name" value="PGBDSf"/>
</dbReference>
<keyword evidence="2" id="KW-1015">Disulfide bond</keyword>
<evidence type="ECO:0000256" key="2">
    <source>
        <dbReference type="ARBA" id="ARBA00023157"/>
    </source>
</evidence>
<dbReference type="InterPro" id="IPR003609">
    <property type="entry name" value="Pan_app"/>
</dbReference>
<keyword evidence="4" id="KW-0732">Signal</keyword>
<dbReference type="RefSeq" id="WP_097155631.1">
    <property type="nucleotide sequence ID" value="NZ_OBEL01000007.1"/>
</dbReference>
<dbReference type="Proteomes" id="UP000219439">
    <property type="component" value="Unassembled WGS sequence"/>
</dbReference>
<protein>
    <submittedName>
        <fullName evidence="6">Putative peptidoglycan binding domain-containing protein</fullName>
    </submittedName>
</protein>
<dbReference type="GO" id="GO:0006508">
    <property type="term" value="P:proteolysis"/>
    <property type="evidence" value="ECO:0007669"/>
    <property type="project" value="InterPro"/>
</dbReference>
<dbReference type="EMBL" id="OBEL01000007">
    <property type="protein sequence ID" value="SNZ21253.1"/>
    <property type="molecule type" value="Genomic_DNA"/>
</dbReference>
<dbReference type="SMART" id="SM00223">
    <property type="entry name" value="APPLE"/>
    <property type="match status" value="1"/>
</dbReference>
<evidence type="ECO:0000256" key="4">
    <source>
        <dbReference type="SAM" id="SignalP"/>
    </source>
</evidence>
<proteinExistence type="predicted"/>
<sequence>MFVRRTLFFSLFCAILLGAPNTHAQNTPNFFKGAAKVLKDVERKIKRQNRTNRSNRSTTTKKKRKNFYAQYDRATRRLIQKSLNQRGFDAGPVDGAFGKRTYRAIKAFKLSMGWAATTEMTPDQIDTLLKRPDGGSAAEPTNNANFEILMDHDLPGLDYANSGNDRRLQNLSMAQCQQICAQEQRCGAFTYNARVQWCLLKSGAVNPVPFKGAVSGRKVAGGVTNASLNSNSNPVSNGFDRSNYHPFKGQSDFNLQLELAKRTVQNLPTAIDRDKVVSTWIKEEYQRLYYGKGKQNATEMSVKFYDGTDFDRRDAIDHYRHEFLNSSTDKPLKFSISWRVALFPGQFKEGKGIPVHFRGEGNYQKANASIKQVSVRVDHLRESVKFFFDDAPSVGMLPVDEKRAREIATLLNDNPYNHVKLTAYINLASINDVIMRDKRLDGYSTSAKLDAVEITIEPRKRSKIASKERIFLWNLVAQGNADEADRAGEIRAYADWLGIPVREGRLMNYRNLYFTFERSKRFPIKQHRSHWHLLQYLGQLQANPDLLKNDELLIDYADRTLSHVDKRTVSRGKDLFYKVGSFQWGKQAYSEFEAQDVINDLRTNYSDKILARTPPFPIPAIEVIQLQLGKYDFERKGFPIRWVDQSGSRMDNGVMREFNIRFDSGYHRARNAKMPGQRVSSNFKTFPQFLPMDPQEARAFSARLEAIPFNRGKRFVYIALETDIPAPTKAGKGITYDFDITKATLFTDFELTEKLMDFEVDSGWKSAETLLANHKKGDAVPITLDTAYLLVAQLQPDLLKKEGFLQRAAEHRRQIERKAKKDSLYVPKYLPPLVIKSTKNMDANDKKAFAKLYSDLSHQTEFGKIRIPGGLHMPSASGDPITINLDQYFRNRLQQDSDITNVAKQLYPNAFGVYQILESNNRLGFVIAVNDQSGLFGFDMQRPDKNQNDYGFFDGYVDLKIEDLQLARDKRGKTVIVANAKPALVAMRNSDDSLIEHRFDAMASKQSNTSGDYELVDIRGVQLGMPYAKAAETARANSDETLEEESQQEMNLNKPWLTQGRFLYQLSGKERIGTHLGFFTEGSDTNTLLAVTFSQRFLDKKVDPNVIRNLLIKKYGQPDHQSGPRLGWVVSKQHKKRINGNMEKAGCFARPLESGDLSLIDLKGIQGHDGLEAIRKRKMAVEGSSWRVNIWGIKRPCGVIVTADIEDQELSILMMDTDRSLAYLQNRTQKQQAKEKAEKAKETENIVKF</sequence>
<keyword evidence="1" id="KW-0677">Repeat</keyword>
<name>A0A285PJ03_9HYPH</name>
<dbReference type="AlphaFoldDB" id="A0A285PJ03"/>
<dbReference type="InterPro" id="IPR002477">
    <property type="entry name" value="Peptidoglycan-bd-like"/>
</dbReference>
<evidence type="ECO:0000256" key="1">
    <source>
        <dbReference type="ARBA" id="ARBA00022737"/>
    </source>
</evidence>
<reference evidence="6 7" key="1">
    <citation type="submission" date="2017-09" db="EMBL/GenBank/DDBJ databases">
        <authorList>
            <person name="Ehlers B."/>
            <person name="Leendertz F.H."/>
        </authorList>
    </citation>
    <scope>NUCLEOTIDE SEQUENCE [LARGE SCALE GENOMIC DNA]</scope>
    <source>
        <strain evidence="6 7">DSM 18289</strain>
    </source>
</reference>
<dbReference type="Gene3D" id="1.10.101.10">
    <property type="entry name" value="PGBD-like superfamily/PGBD"/>
    <property type="match status" value="1"/>
</dbReference>
<dbReference type="PROSITE" id="PS50948">
    <property type="entry name" value="PAN"/>
    <property type="match status" value="1"/>
</dbReference>
<feature type="domain" description="Apple" evidence="5">
    <location>
        <begin position="141"/>
        <end position="220"/>
    </location>
</feature>